<reference evidence="2 3" key="1">
    <citation type="submission" date="2014-07" db="EMBL/GenBank/DDBJ databases">
        <authorList>
            <person name="Urmite Genomes Urmite Genomes"/>
        </authorList>
    </citation>
    <scope>NUCLEOTIDE SEQUENCE [LARGE SCALE GENOMIC DNA]</scope>
    <source>
        <strain evidence="2 3">20_BN</strain>
    </source>
</reference>
<dbReference type="InterPro" id="IPR036465">
    <property type="entry name" value="vWFA_dom_sf"/>
</dbReference>
<accession>A0A078LXC0</accession>
<dbReference type="Proteomes" id="UP000053902">
    <property type="component" value="Unassembled WGS sequence"/>
</dbReference>
<dbReference type="PANTHER" id="PTHR33608:SF3">
    <property type="entry name" value="SLR2013 PROTEIN"/>
    <property type="match status" value="1"/>
</dbReference>
<dbReference type="OrthoDB" id="9812729at2"/>
<feature type="domain" description="DUF58" evidence="1">
    <location>
        <begin position="205"/>
        <end position="375"/>
    </location>
</feature>
<dbReference type="RefSeq" id="WP_037026083.1">
    <property type="nucleotide sequence ID" value="NZ_CCSF01000001.1"/>
</dbReference>
<proteinExistence type="predicted"/>
<keyword evidence="3" id="KW-1185">Reference proteome</keyword>
<protein>
    <submittedName>
        <fullName evidence="2">Putative transmembrane protein</fullName>
    </submittedName>
</protein>
<dbReference type="STRING" id="1499686.BN1079_03244"/>
<evidence type="ECO:0000313" key="3">
    <source>
        <dbReference type="Proteomes" id="UP000053902"/>
    </source>
</evidence>
<name>A0A078LXC0_9PSED</name>
<dbReference type="eggNOG" id="COG1721">
    <property type="taxonomic scope" value="Bacteria"/>
</dbReference>
<evidence type="ECO:0000259" key="1">
    <source>
        <dbReference type="Pfam" id="PF01882"/>
    </source>
</evidence>
<evidence type="ECO:0000313" key="2">
    <source>
        <dbReference type="EMBL" id="CDZ95895.1"/>
    </source>
</evidence>
<dbReference type="HOGENOM" id="CLU_048408_0_0_6"/>
<sequence>MNPTRRLLYALLLLLGLAVPLGIASALGQPAPSVIHTAWWGLLLCLGLTALFDAWNLRRLPPPELQRRLPGNLALNRWHDVRLQVRHAQARPLHLDLFDHLPAGMEFEHLPRSLTLSHGEQAELTYRVRPEHRGLFSARRCEVRLYGPLGLWRQRRLLPLESQARVYPDFTRLHGASLMAVDSWLSRLGVSRHPRRGLGLDFHQLRDYREGDTLRQIDWKATARKRSPIAREFQDERDQQILLMLDCGRRMRSQDGTLSHFDHALNASLLLGYVALRQGDALGLYSFATEQRRFIPPAKGREQLNTLLNGVYDLAETLQPADFSRAASDVLERQKRRALVIILSNLRDEDDQELLDAVRRLSGRHRVLVASLREPIIDTLRQQPVNGFQDALNYCGTLDYLNARDRLHERLQAHGVPVLEALPHEIGPQLIGRYLAWKRGGVI</sequence>
<dbReference type="Pfam" id="PF01882">
    <property type="entry name" value="DUF58"/>
    <property type="match status" value="1"/>
</dbReference>
<keyword evidence="2" id="KW-0812">Transmembrane</keyword>
<organism evidence="2 3">
    <name type="scientific">Pseudomonas saudiphocaensis</name>
    <dbReference type="NCBI Taxonomy" id="1499686"/>
    <lineage>
        <taxon>Bacteria</taxon>
        <taxon>Pseudomonadati</taxon>
        <taxon>Pseudomonadota</taxon>
        <taxon>Gammaproteobacteria</taxon>
        <taxon>Pseudomonadales</taxon>
        <taxon>Pseudomonadaceae</taxon>
        <taxon>Pseudomonas</taxon>
    </lineage>
</organism>
<gene>
    <name evidence="2" type="ORF">BN1079_03244</name>
</gene>
<dbReference type="SUPFAM" id="SSF53300">
    <property type="entry name" value="vWA-like"/>
    <property type="match status" value="1"/>
</dbReference>
<dbReference type="InterPro" id="IPR002881">
    <property type="entry name" value="DUF58"/>
</dbReference>
<dbReference type="AlphaFoldDB" id="A0A078LXC0"/>
<dbReference type="EMBL" id="CCSF01000001">
    <property type="protein sequence ID" value="CDZ95895.1"/>
    <property type="molecule type" value="Genomic_DNA"/>
</dbReference>
<keyword evidence="2" id="KW-0472">Membrane</keyword>
<dbReference type="PANTHER" id="PTHR33608">
    <property type="entry name" value="BLL2464 PROTEIN"/>
    <property type="match status" value="1"/>
</dbReference>